<keyword evidence="1" id="KW-0479">Metal-binding</keyword>
<dbReference type="PANTHER" id="PTHR10131">
    <property type="entry name" value="TNF RECEPTOR ASSOCIATED FACTOR"/>
    <property type="match status" value="1"/>
</dbReference>
<sequence length="122" mass="13655">MPSRQDTIALLTSPATPPQDATCSICHDPLNDAVEVACGNHHVYCRKCITEWLEVGHTCPTCRVALHDEGQGEGEEEEAEFDEEEYRDALLDFIDEMNAMTSEELQFNIRQWVEETAALGNA</sequence>
<accession>A0A9Q8P8B4</accession>
<keyword evidence="4" id="KW-1185">Reference proteome</keyword>
<dbReference type="EMBL" id="CP090166">
    <property type="protein sequence ID" value="UJO17040.1"/>
    <property type="molecule type" value="Genomic_DNA"/>
</dbReference>
<dbReference type="PROSITE" id="PS50089">
    <property type="entry name" value="ZF_RING_2"/>
    <property type="match status" value="1"/>
</dbReference>
<evidence type="ECO:0000259" key="2">
    <source>
        <dbReference type="PROSITE" id="PS50089"/>
    </source>
</evidence>
<reference evidence="3" key="1">
    <citation type="submission" date="2021-12" db="EMBL/GenBank/DDBJ databases">
        <authorList>
            <person name="Zaccaron A."/>
            <person name="Stergiopoulos I."/>
        </authorList>
    </citation>
    <scope>NUCLEOTIDE SEQUENCE</scope>
    <source>
        <strain evidence="3">Race5_Kim</strain>
    </source>
</reference>
<dbReference type="InterPro" id="IPR013083">
    <property type="entry name" value="Znf_RING/FYVE/PHD"/>
</dbReference>
<dbReference type="Gene3D" id="3.30.40.10">
    <property type="entry name" value="Zinc/RING finger domain, C3HC4 (zinc finger)"/>
    <property type="match status" value="1"/>
</dbReference>
<organism evidence="3 4">
    <name type="scientific">Passalora fulva</name>
    <name type="common">Tomato leaf mold</name>
    <name type="synonym">Cladosporium fulvum</name>
    <dbReference type="NCBI Taxonomy" id="5499"/>
    <lineage>
        <taxon>Eukaryota</taxon>
        <taxon>Fungi</taxon>
        <taxon>Dikarya</taxon>
        <taxon>Ascomycota</taxon>
        <taxon>Pezizomycotina</taxon>
        <taxon>Dothideomycetes</taxon>
        <taxon>Dothideomycetidae</taxon>
        <taxon>Mycosphaerellales</taxon>
        <taxon>Mycosphaerellaceae</taxon>
        <taxon>Fulvia</taxon>
    </lineage>
</organism>
<evidence type="ECO:0000313" key="3">
    <source>
        <dbReference type="EMBL" id="UJO17040.1"/>
    </source>
</evidence>
<dbReference type="KEGG" id="ffu:CLAFUR5_05258"/>
<evidence type="ECO:0000313" key="4">
    <source>
        <dbReference type="Proteomes" id="UP000756132"/>
    </source>
</evidence>
<dbReference type="GO" id="GO:0008270">
    <property type="term" value="F:zinc ion binding"/>
    <property type="evidence" value="ECO:0007669"/>
    <property type="project" value="UniProtKB-KW"/>
</dbReference>
<reference evidence="3" key="2">
    <citation type="journal article" date="2022" name="Microb. Genom.">
        <title>A chromosome-scale genome assembly of the tomato pathogen Cladosporium fulvum reveals a compartmentalized genome architecture and the presence of a dispensable chromosome.</title>
        <authorList>
            <person name="Zaccaron A.Z."/>
            <person name="Chen L.H."/>
            <person name="Samaras A."/>
            <person name="Stergiopoulos I."/>
        </authorList>
    </citation>
    <scope>NUCLEOTIDE SEQUENCE</scope>
    <source>
        <strain evidence="3">Race5_Kim</strain>
    </source>
</reference>
<gene>
    <name evidence="3" type="ORF">CLAFUR5_05258</name>
</gene>
<dbReference type="OrthoDB" id="2849579at2759"/>
<feature type="domain" description="RING-type" evidence="2">
    <location>
        <begin position="23"/>
        <end position="63"/>
    </location>
</feature>
<proteinExistence type="predicted"/>
<dbReference type="Proteomes" id="UP000756132">
    <property type="component" value="Chromosome 4"/>
</dbReference>
<dbReference type="Pfam" id="PF13639">
    <property type="entry name" value="zf-RING_2"/>
    <property type="match status" value="1"/>
</dbReference>
<dbReference type="InterPro" id="IPR001841">
    <property type="entry name" value="Znf_RING"/>
</dbReference>
<dbReference type="PANTHER" id="PTHR10131:SF159">
    <property type="entry name" value="RING-TYPE DOMAIN-CONTAINING PROTEIN"/>
    <property type="match status" value="1"/>
</dbReference>
<dbReference type="RefSeq" id="XP_047761406.1">
    <property type="nucleotide sequence ID" value="XM_047904406.1"/>
</dbReference>
<dbReference type="AlphaFoldDB" id="A0A9Q8P8B4"/>
<keyword evidence="1" id="KW-0863">Zinc-finger</keyword>
<keyword evidence="1" id="KW-0862">Zinc</keyword>
<name>A0A9Q8P8B4_PASFU</name>
<dbReference type="GeneID" id="71985136"/>
<evidence type="ECO:0000256" key="1">
    <source>
        <dbReference type="PROSITE-ProRule" id="PRU00175"/>
    </source>
</evidence>
<protein>
    <recommendedName>
        <fullName evidence="2">RING-type domain-containing protein</fullName>
    </recommendedName>
</protein>
<dbReference type="SUPFAM" id="SSF57850">
    <property type="entry name" value="RING/U-box"/>
    <property type="match status" value="1"/>
</dbReference>